<name>A0ABY1P4C2_9BACT</name>
<dbReference type="Pfam" id="PF09603">
    <property type="entry name" value="Fib_succ_major"/>
    <property type="match status" value="1"/>
</dbReference>
<dbReference type="PROSITE" id="PS51257">
    <property type="entry name" value="PROKAR_LIPOPROTEIN"/>
    <property type="match status" value="1"/>
</dbReference>
<comment type="caution">
    <text evidence="2">The sequence shown here is derived from an EMBL/GenBank/DDBJ whole genome shotgun (WGS) entry which is preliminary data.</text>
</comment>
<proteinExistence type="predicted"/>
<feature type="domain" description="Fibrobacter succinogenes major paralogous" evidence="1">
    <location>
        <begin position="33"/>
        <end position="224"/>
    </location>
</feature>
<gene>
    <name evidence="2" type="ORF">SAMN06265367_104293</name>
</gene>
<reference evidence="2 3" key="1">
    <citation type="submission" date="2017-05" db="EMBL/GenBank/DDBJ databases">
        <authorList>
            <person name="Varghese N."/>
            <person name="Submissions S."/>
        </authorList>
    </citation>
    <scope>NUCLEOTIDE SEQUENCE [LARGE SCALE GENOMIC DNA]</scope>
    <source>
        <strain evidence="2 3">DSM 15360</strain>
    </source>
</reference>
<evidence type="ECO:0000313" key="2">
    <source>
        <dbReference type="EMBL" id="SMP26050.1"/>
    </source>
</evidence>
<dbReference type="EMBL" id="FXUA01000004">
    <property type="protein sequence ID" value="SMP26050.1"/>
    <property type="molecule type" value="Genomic_DNA"/>
</dbReference>
<evidence type="ECO:0000313" key="3">
    <source>
        <dbReference type="Proteomes" id="UP001157915"/>
    </source>
</evidence>
<organism evidence="2 3">
    <name type="scientific">Algoriphagus winogradskyi</name>
    <dbReference type="NCBI Taxonomy" id="237017"/>
    <lineage>
        <taxon>Bacteria</taxon>
        <taxon>Pseudomonadati</taxon>
        <taxon>Bacteroidota</taxon>
        <taxon>Cytophagia</taxon>
        <taxon>Cytophagales</taxon>
        <taxon>Cyclobacteriaceae</taxon>
        <taxon>Algoriphagus</taxon>
    </lineage>
</organism>
<dbReference type="RefSeq" id="WP_283413398.1">
    <property type="nucleotide sequence ID" value="NZ_FXUA01000004.1"/>
</dbReference>
<sequence length="225" mass="25231">MSKLLSLTLILLLLFSCQEPEDPNLSGIPENGIEIGNQIWMKKNLEVKKFKNGDDLFQATNQGDWEDAYLNQIPAWSYYEDLDQNGEIYGLIYNYFAIVDPRGLAPKDWKIPSISDWNDLFIFNGGTFEAGKKLKSTEYWLNKSGTNTSGFNALPGGERYIAGYFGSKGLIASFWTSTTEQSGDIITVGISDLSEDSKIFVSTSNAAYFSPSQELPGYYLRCIKE</sequence>
<evidence type="ECO:0000259" key="1">
    <source>
        <dbReference type="Pfam" id="PF09603"/>
    </source>
</evidence>
<dbReference type="InterPro" id="IPR011871">
    <property type="entry name" value="Fib_succ_major"/>
</dbReference>
<keyword evidence="3" id="KW-1185">Reference proteome</keyword>
<dbReference type="Proteomes" id="UP001157915">
    <property type="component" value="Unassembled WGS sequence"/>
</dbReference>
<accession>A0ABY1P4C2</accession>
<dbReference type="NCBIfam" id="TIGR02145">
    <property type="entry name" value="Fib_succ_major"/>
    <property type="match status" value="1"/>
</dbReference>
<protein>
    <submittedName>
        <fullName evidence="2">Major paralogous domain-containing protein</fullName>
    </submittedName>
</protein>